<sequence>MGMAGLYVGLSGLQTSSNSLNTTANNLANVNTSGYVRQQVVNGDKSYNFVGTTAATTTGQKGLGVSIAKINHVRDMFLDAAYRKEYGRQGFYDKLYDSVLEIETQMGETDYITGIGFQKNISDFLQSINEVAKTPGDNTARSALVQSAVQFIDSAQTIYKGLVNYQSNLNAEIKTTVSRINEIGSQLVTLNRNISKIETGGYETASNLRDQRDMLLDELSSYCKITYNEGDNGSVEVYIEGNKFADEMSYNSLQCKAFQGTDLVDIVWPAFNEESLYSYSEVIATSKNTDIGGLKGLFIARGASTPTYEHADMKEPVPDDYITAQYPDGTGNPEYLRRKNEYDLYTQSVDTSALVNTIANFDKLISSMVQEINNVFCPEKVITIGGKEYTVLDTDKAPTTTDGEYGIELFTRDFCDRYTVTNINGTDYYVRNNINTFGNNSAYTIMNISVNKDIVQDYSKIPLSGNGGDAYNTAKELVDVFSKKIMRYNDSFDGMTFEEFYESMINDVANTGKIYNSMSTNETTLASQLDNQRQQVMGVASDEELSNMIKFQQAYNASSRFINVIDDMIQTLINNLGVR</sequence>
<accession>D4RXA6</accession>
<comment type="caution">
    <text evidence="11">The sequence shown here is derived from an EMBL/GenBank/DDBJ whole genome shotgun (WGS) entry which is preliminary data.</text>
</comment>
<dbReference type="SUPFAM" id="SSF64518">
    <property type="entry name" value="Phase 1 flagellin"/>
    <property type="match status" value="1"/>
</dbReference>
<dbReference type="Pfam" id="PF06429">
    <property type="entry name" value="Flg_bbr_C"/>
    <property type="match status" value="1"/>
</dbReference>
<dbReference type="InterPro" id="IPR019776">
    <property type="entry name" value="Flagellar_basal_body_rod_CS"/>
</dbReference>
<dbReference type="PANTHER" id="PTHR30033">
    <property type="entry name" value="FLAGELLAR HOOK-ASSOCIATED PROTEIN 1"/>
    <property type="match status" value="1"/>
</dbReference>
<dbReference type="Pfam" id="PF22638">
    <property type="entry name" value="FlgK_D1"/>
    <property type="match status" value="1"/>
</dbReference>
<dbReference type="STRING" id="45851.BHV86_02530"/>
<dbReference type="PROSITE" id="PS00588">
    <property type="entry name" value="FLAGELLA_BB_ROD"/>
    <property type="match status" value="1"/>
</dbReference>
<dbReference type="GeneID" id="98919260"/>
<dbReference type="RefSeq" id="WP_005601312.1">
    <property type="nucleotide sequence ID" value="NZ_GG663520.1"/>
</dbReference>
<dbReference type="InterPro" id="IPR001444">
    <property type="entry name" value="Flag_bb_rod_N"/>
</dbReference>
<keyword evidence="5 7" id="KW-0964">Secreted</keyword>
<dbReference type="InterPro" id="IPR053927">
    <property type="entry name" value="FlgK_helical"/>
</dbReference>
<feature type="domain" description="Flagellar basal-body/hook protein C-terminal" evidence="9">
    <location>
        <begin position="538"/>
        <end position="574"/>
    </location>
</feature>
<dbReference type="GO" id="GO:0044780">
    <property type="term" value="P:bacterial-type flagellum assembly"/>
    <property type="evidence" value="ECO:0007669"/>
    <property type="project" value="InterPro"/>
</dbReference>
<evidence type="ECO:0000256" key="4">
    <source>
        <dbReference type="ARBA" id="ARBA00016244"/>
    </source>
</evidence>
<dbReference type="InterPro" id="IPR010930">
    <property type="entry name" value="Flg_bb/hook_C_dom"/>
</dbReference>
<dbReference type="PANTHER" id="PTHR30033:SF1">
    <property type="entry name" value="FLAGELLAR HOOK-ASSOCIATED PROTEIN 1"/>
    <property type="match status" value="1"/>
</dbReference>
<dbReference type="GO" id="GO:0005198">
    <property type="term" value="F:structural molecule activity"/>
    <property type="evidence" value="ECO:0007669"/>
    <property type="project" value="UniProtKB-UniRule"/>
</dbReference>
<gene>
    <name evidence="7 11" type="primary">flgK</name>
    <name evidence="11" type="ORF">BUTYVIB_00457</name>
</gene>
<keyword evidence="11" id="KW-0969">Cilium</keyword>
<feature type="domain" description="Flagellar hook-associated protein FlgK helical" evidence="10">
    <location>
        <begin position="115"/>
        <end position="303"/>
    </location>
</feature>
<feature type="domain" description="Flagellar basal body rod protein N-terminal" evidence="8">
    <location>
        <begin position="6"/>
        <end position="35"/>
    </location>
</feature>
<dbReference type="EMBL" id="ABWN01000019">
    <property type="protein sequence ID" value="EFF69268.1"/>
    <property type="molecule type" value="Genomic_DNA"/>
</dbReference>
<evidence type="ECO:0000256" key="3">
    <source>
        <dbReference type="ARBA" id="ARBA00009677"/>
    </source>
</evidence>
<evidence type="ECO:0000313" key="12">
    <source>
        <dbReference type="Proteomes" id="UP000006238"/>
    </source>
</evidence>
<proteinExistence type="inferred from homology"/>
<keyword evidence="11" id="KW-0966">Cell projection</keyword>
<dbReference type="NCBIfam" id="TIGR02492">
    <property type="entry name" value="flgK_ends"/>
    <property type="match status" value="1"/>
</dbReference>
<dbReference type="Pfam" id="PF00460">
    <property type="entry name" value="Flg_bb_rod"/>
    <property type="match status" value="1"/>
</dbReference>
<evidence type="ECO:0000256" key="6">
    <source>
        <dbReference type="ARBA" id="ARBA00023143"/>
    </source>
</evidence>
<name>D4RXA6_9FIRM</name>
<dbReference type="PRINTS" id="PR01005">
    <property type="entry name" value="FLGHOOKAP1"/>
</dbReference>
<comment type="subcellular location">
    <subcellularLocation>
        <location evidence="1 7">Bacterial flagellum</location>
    </subcellularLocation>
    <subcellularLocation>
        <location evidence="2 7">Secreted</location>
    </subcellularLocation>
</comment>
<dbReference type="Proteomes" id="UP000006238">
    <property type="component" value="Unassembled WGS sequence"/>
</dbReference>
<reference evidence="11 12" key="1">
    <citation type="submission" date="2010-02" db="EMBL/GenBank/DDBJ databases">
        <authorList>
            <person name="Weinstock G."/>
            <person name="Sodergren E."/>
            <person name="Clifton S."/>
            <person name="Fulton L."/>
            <person name="Fulton B."/>
            <person name="Courtney L."/>
            <person name="Fronick C."/>
            <person name="Harrison M."/>
            <person name="Strong C."/>
            <person name="Farmer C."/>
            <person name="Delahaunty K."/>
            <person name="Markovic C."/>
            <person name="Hall O."/>
            <person name="Minx P."/>
            <person name="Tomlinson C."/>
            <person name="Mitreva M."/>
            <person name="Nelson J."/>
            <person name="Hou S."/>
            <person name="Wollam A."/>
            <person name="Pepin K.H."/>
            <person name="Johnson M."/>
            <person name="Bhonagiri V."/>
            <person name="Zhang X."/>
            <person name="Suruliraj S."/>
            <person name="Warren W."/>
            <person name="Chinwalla A."/>
            <person name="Mardis E.R."/>
            <person name="Wilson R.K."/>
        </authorList>
    </citation>
    <scope>NUCLEOTIDE SEQUENCE [LARGE SCALE GENOMIC DNA]</scope>
    <source>
        <strain evidence="11 12">DSM 2876</strain>
    </source>
</reference>
<keyword evidence="6 7" id="KW-0975">Bacterial flagellum</keyword>
<keyword evidence="11" id="KW-0282">Flagellum</keyword>
<evidence type="ECO:0000259" key="8">
    <source>
        <dbReference type="Pfam" id="PF00460"/>
    </source>
</evidence>
<evidence type="ECO:0000256" key="2">
    <source>
        <dbReference type="ARBA" id="ARBA00004613"/>
    </source>
</evidence>
<evidence type="ECO:0000259" key="9">
    <source>
        <dbReference type="Pfam" id="PF06429"/>
    </source>
</evidence>
<comment type="similarity">
    <text evidence="3 7">Belongs to the flagella basal body rod proteins family.</text>
</comment>
<dbReference type="AlphaFoldDB" id="D4RXA6"/>
<evidence type="ECO:0000259" key="10">
    <source>
        <dbReference type="Pfam" id="PF22638"/>
    </source>
</evidence>
<dbReference type="eggNOG" id="COG1256">
    <property type="taxonomic scope" value="Bacteria"/>
</dbReference>
<evidence type="ECO:0000256" key="5">
    <source>
        <dbReference type="ARBA" id="ARBA00022525"/>
    </source>
</evidence>
<keyword evidence="12" id="KW-1185">Reference proteome</keyword>
<organism evidence="11 12">
    <name type="scientific">Eshraghiella crossota DSM 2876</name>
    <dbReference type="NCBI Taxonomy" id="511680"/>
    <lineage>
        <taxon>Bacteria</taxon>
        <taxon>Bacillati</taxon>
        <taxon>Bacillota</taxon>
        <taxon>Clostridia</taxon>
        <taxon>Lachnospirales</taxon>
        <taxon>Lachnospiraceae</taxon>
        <taxon>Eshraghiella</taxon>
    </lineage>
</organism>
<dbReference type="InterPro" id="IPR002371">
    <property type="entry name" value="FlgK"/>
</dbReference>
<evidence type="ECO:0000313" key="11">
    <source>
        <dbReference type="EMBL" id="EFF69268.1"/>
    </source>
</evidence>
<dbReference type="GO" id="GO:0005576">
    <property type="term" value="C:extracellular region"/>
    <property type="evidence" value="ECO:0007669"/>
    <property type="project" value="UniProtKB-SubCell"/>
</dbReference>
<dbReference type="GO" id="GO:0009424">
    <property type="term" value="C:bacterial-type flagellum hook"/>
    <property type="evidence" value="ECO:0007669"/>
    <property type="project" value="UniProtKB-UniRule"/>
</dbReference>
<protein>
    <recommendedName>
        <fullName evidence="4 7">Flagellar hook-associated protein 1</fullName>
        <shortName evidence="7">HAP1</shortName>
    </recommendedName>
</protein>
<dbReference type="HOGENOM" id="CLU_012762_1_2_9"/>
<evidence type="ECO:0000256" key="1">
    <source>
        <dbReference type="ARBA" id="ARBA00004365"/>
    </source>
</evidence>
<evidence type="ECO:0000256" key="7">
    <source>
        <dbReference type="RuleBase" id="RU362065"/>
    </source>
</evidence>